<dbReference type="InterPro" id="IPR050446">
    <property type="entry name" value="FAD-oxidoreductase/Apoptosis"/>
</dbReference>
<evidence type="ECO:0000313" key="8">
    <source>
        <dbReference type="Proteomes" id="UP000605670"/>
    </source>
</evidence>
<dbReference type="PRINTS" id="PR00411">
    <property type="entry name" value="PNDRDTASEI"/>
</dbReference>
<dbReference type="GO" id="GO:0016651">
    <property type="term" value="F:oxidoreductase activity, acting on NAD(P)H"/>
    <property type="evidence" value="ECO:0007669"/>
    <property type="project" value="TreeGrafter"/>
</dbReference>
<evidence type="ECO:0000259" key="5">
    <source>
        <dbReference type="Pfam" id="PF07992"/>
    </source>
</evidence>
<feature type="domain" description="FAD/NAD(P)-binding" evidence="5">
    <location>
        <begin position="1"/>
        <end position="309"/>
    </location>
</feature>
<accession>A0A917BPV3</accession>
<dbReference type="SUPFAM" id="SSF51905">
    <property type="entry name" value="FAD/NAD(P)-binding domain"/>
    <property type="match status" value="1"/>
</dbReference>
<keyword evidence="3" id="KW-0274">FAD</keyword>
<proteinExistence type="predicted"/>
<dbReference type="PANTHER" id="PTHR43557:SF2">
    <property type="entry name" value="RIESKE DOMAIN-CONTAINING PROTEIN-RELATED"/>
    <property type="match status" value="1"/>
</dbReference>
<keyword evidence="2" id="KW-0285">Flavoprotein</keyword>
<comment type="caution">
    <text evidence="7">The sequence shown here is derived from an EMBL/GenBank/DDBJ whole genome shotgun (WGS) entry which is preliminary data.</text>
</comment>
<reference evidence="7" key="2">
    <citation type="submission" date="2020-09" db="EMBL/GenBank/DDBJ databases">
        <authorList>
            <person name="Sun Q."/>
            <person name="Zhou Y."/>
        </authorList>
    </citation>
    <scope>NUCLEOTIDE SEQUENCE</scope>
    <source>
        <strain evidence="7">CGMCC 1.12160</strain>
    </source>
</reference>
<feature type="domain" description="Reductase C-terminal" evidence="6">
    <location>
        <begin position="328"/>
        <end position="392"/>
    </location>
</feature>
<dbReference type="InterPro" id="IPR036188">
    <property type="entry name" value="FAD/NAD-bd_sf"/>
</dbReference>
<dbReference type="Pfam" id="PF14759">
    <property type="entry name" value="Reductase_C"/>
    <property type="match status" value="1"/>
</dbReference>
<evidence type="ECO:0000256" key="1">
    <source>
        <dbReference type="ARBA" id="ARBA00001974"/>
    </source>
</evidence>
<evidence type="ECO:0000256" key="4">
    <source>
        <dbReference type="ARBA" id="ARBA00023002"/>
    </source>
</evidence>
<dbReference type="RefSeq" id="WP_188430426.1">
    <property type="nucleotide sequence ID" value="NZ_BAABKH010000003.1"/>
</dbReference>
<dbReference type="EMBL" id="BMEM01000003">
    <property type="protein sequence ID" value="GGF52413.1"/>
    <property type="molecule type" value="Genomic_DNA"/>
</dbReference>
<gene>
    <name evidence="7" type="ORF">GCM10011366_20300</name>
</gene>
<dbReference type="InterPro" id="IPR016156">
    <property type="entry name" value="FAD/NAD-linked_Rdtase_dimer_sf"/>
</dbReference>
<dbReference type="Gene3D" id="3.50.50.60">
    <property type="entry name" value="FAD/NAD(P)-binding domain"/>
    <property type="match status" value="2"/>
</dbReference>
<dbReference type="Gene3D" id="3.30.390.30">
    <property type="match status" value="1"/>
</dbReference>
<dbReference type="SUPFAM" id="SSF55424">
    <property type="entry name" value="FAD/NAD-linked reductases, dimerisation (C-terminal) domain"/>
    <property type="match status" value="1"/>
</dbReference>
<evidence type="ECO:0000256" key="3">
    <source>
        <dbReference type="ARBA" id="ARBA00022827"/>
    </source>
</evidence>
<dbReference type="InterPro" id="IPR028202">
    <property type="entry name" value="Reductase_C"/>
</dbReference>
<evidence type="ECO:0000259" key="6">
    <source>
        <dbReference type="Pfam" id="PF14759"/>
    </source>
</evidence>
<protein>
    <submittedName>
        <fullName evidence="7">Pyridine nucleotide-disulfide oxidoreductase</fullName>
    </submittedName>
</protein>
<dbReference type="PANTHER" id="PTHR43557">
    <property type="entry name" value="APOPTOSIS-INDUCING FACTOR 1"/>
    <property type="match status" value="1"/>
</dbReference>
<dbReference type="InterPro" id="IPR023753">
    <property type="entry name" value="FAD/NAD-binding_dom"/>
</dbReference>
<dbReference type="AlphaFoldDB" id="A0A917BPV3"/>
<sequence length="399" mass="42786">MHVVVVGGGLAGARAVEELRKAGHTGEITLVGAEEHLPYERPPLSKDVLLGKSSPADAEVHDRAWYDERRVSLRLGSEAVALDLGRQMVTLDGGEELHYDALLLATGSEPRHLPDAEGLSVPMSYLRTVEDSEAIAALWEGGGHARRLLVIGAGWIGLEVAAAARQHEVEVTVVEPAELPLGRVLGPEMGRLFADLHREHGVDLRLSTTVESLADGPDEDGRPTVVASLSDGSTVTADALVVGIGVRPRVRLAEQAGLTIAEDGGVAVDETLRTSDPHVWAAGDIASEDHPVLGRRVRVEHWDVARQQGRHAARAILGDDAAYRTMPYFYTDQYDLGMEYVGSPGPDGYDRAVIDGDVAGRVLTVRYVKDGTVVAAMQINDWDAMDGLRQAVGRPLEEG</sequence>
<comment type="cofactor">
    <cofactor evidence="1">
        <name>FAD</name>
        <dbReference type="ChEBI" id="CHEBI:57692"/>
    </cofactor>
</comment>
<dbReference type="Pfam" id="PF07992">
    <property type="entry name" value="Pyr_redox_2"/>
    <property type="match status" value="1"/>
</dbReference>
<dbReference type="Proteomes" id="UP000605670">
    <property type="component" value="Unassembled WGS sequence"/>
</dbReference>
<organism evidence="7 8">
    <name type="scientific">Ornithinimicrobium tianjinense</name>
    <dbReference type="NCBI Taxonomy" id="1195761"/>
    <lineage>
        <taxon>Bacteria</taxon>
        <taxon>Bacillati</taxon>
        <taxon>Actinomycetota</taxon>
        <taxon>Actinomycetes</taxon>
        <taxon>Micrococcales</taxon>
        <taxon>Ornithinimicrobiaceae</taxon>
        <taxon>Ornithinimicrobium</taxon>
    </lineage>
</organism>
<reference evidence="7" key="1">
    <citation type="journal article" date="2014" name="Int. J. Syst. Evol. Microbiol.">
        <title>Complete genome sequence of Corynebacterium casei LMG S-19264T (=DSM 44701T), isolated from a smear-ripened cheese.</title>
        <authorList>
            <consortium name="US DOE Joint Genome Institute (JGI-PGF)"/>
            <person name="Walter F."/>
            <person name="Albersmeier A."/>
            <person name="Kalinowski J."/>
            <person name="Ruckert C."/>
        </authorList>
    </citation>
    <scope>NUCLEOTIDE SEQUENCE</scope>
    <source>
        <strain evidence="7">CGMCC 1.12160</strain>
    </source>
</reference>
<evidence type="ECO:0000313" key="7">
    <source>
        <dbReference type="EMBL" id="GGF52413.1"/>
    </source>
</evidence>
<name>A0A917BPV3_9MICO</name>
<dbReference type="GO" id="GO:0005737">
    <property type="term" value="C:cytoplasm"/>
    <property type="evidence" value="ECO:0007669"/>
    <property type="project" value="TreeGrafter"/>
</dbReference>
<dbReference type="PRINTS" id="PR00368">
    <property type="entry name" value="FADPNR"/>
</dbReference>
<keyword evidence="8" id="KW-1185">Reference proteome</keyword>
<keyword evidence="4" id="KW-0560">Oxidoreductase</keyword>
<evidence type="ECO:0000256" key="2">
    <source>
        <dbReference type="ARBA" id="ARBA00022630"/>
    </source>
</evidence>